<dbReference type="EMBL" id="SACK01000005">
    <property type="protein sequence ID" value="RVU00284.1"/>
    <property type="molecule type" value="Genomic_DNA"/>
</dbReference>
<dbReference type="OrthoDB" id="9816482at2"/>
<reference evidence="11 12" key="1">
    <citation type="submission" date="2019-01" db="EMBL/GenBank/DDBJ databases">
        <authorList>
            <person name="Chen W.-M."/>
        </authorList>
    </citation>
    <scope>NUCLEOTIDE SEQUENCE [LARGE SCALE GENOMIC DNA]</scope>
    <source>
        <strain evidence="11 12">YBJ-36</strain>
    </source>
</reference>
<name>A0A437MRP7_9SPHI</name>
<evidence type="ECO:0000256" key="5">
    <source>
        <dbReference type="ARBA" id="ARBA00022741"/>
    </source>
</evidence>
<dbReference type="PRINTS" id="PR00344">
    <property type="entry name" value="BCTRLSENSOR"/>
</dbReference>
<feature type="coiled-coil region" evidence="9">
    <location>
        <begin position="495"/>
        <end position="550"/>
    </location>
</feature>
<dbReference type="RefSeq" id="WP_127705352.1">
    <property type="nucleotide sequence ID" value="NZ_SACK01000005.1"/>
</dbReference>
<evidence type="ECO:0000313" key="11">
    <source>
        <dbReference type="EMBL" id="RVU00284.1"/>
    </source>
</evidence>
<dbReference type="PANTHER" id="PTHR43065:SF10">
    <property type="entry name" value="PEROXIDE STRESS-ACTIVATED HISTIDINE KINASE MAK3"/>
    <property type="match status" value="1"/>
</dbReference>
<dbReference type="Pfam" id="PF13589">
    <property type="entry name" value="HATPase_c_3"/>
    <property type="match status" value="1"/>
</dbReference>
<comment type="caution">
    <text evidence="11">The sequence shown here is derived from an EMBL/GenBank/DDBJ whole genome shotgun (WGS) entry which is preliminary data.</text>
</comment>
<keyword evidence="7 11" id="KW-0067">ATP-binding</keyword>
<gene>
    <name evidence="11" type="ORF">EOD41_12430</name>
</gene>
<evidence type="ECO:0000259" key="10">
    <source>
        <dbReference type="PROSITE" id="PS50109"/>
    </source>
</evidence>
<evidence type="ECO:0000256" key="4">
    <source>
        <dbReference type="ARBA" id="ARBA00022679"/>
    </source>
</evidence>
<accession>A0A437MRP7</accession>
<feature type="domain" description="Histidine kinase" evidence="10">
    <location>
        <begin position="612"/>
        <end position="779"/>
    </location>
</feature>
<dbReference type="AlphaFoldDB" id="A0A437MRP7"/>
<dbReference type="PROSITE" id="PS50109">
    <property type="entry name" value="HIS_KIN"/>
    <property type="match status" value="1"/>
</dbReference>
<keyword evidence="3" id="KW-0597">Phosphoprotein</keyword>
<dbReference type="SUPFAM" id="SSF55874">
    <property type="entry name" value="ATPase domain of HSP90 chaperone/DNA topoisomerase II/histidine kinase"/>
    <property type="match status" value="2"/>
</dbReference>
<keyword evidence="5" id="KW-0547">Nucleotide-binding</keyword>
<dbReference type="GO" id="GO:0005524">
    <property type="term" value="F:ATP binding"/>
    <property type="evidence" value="ECO:0007669"/>
    <property type="project" value="UniProtKB-KW"/>
</dbReference>
<proteinExistence type="predicted"/>
<dbReference type="InterPro" id="IPR005467">
    <property type="entry name" value="His_kinase_dom"/>
</dbReference>
<evidence type="ECO:0000256" key="1">
    <source>
        <dbReference type="ARBA" id="ARBA00000085"/>
    </source>
</evidence>
<dbReference type="InterPro" id="IPR004358">
    <property type="entry name" value="Sig_transdc_His_kin-like_C"/>
</dbReference>
<protein>
    <recommendedName>
        <fullName evidence="2">histidine kinase</fullName>
        <ecNumber evidence="2">2.7.13.3</ecNumber>
    </recommendedName>
</protein>
<evidence type="ECO:0000256" key="3">
    <source>
        <dbReference type="ARBA" id="ARBA00022553"/>
    </source>
</evidence>
<evidence type="ECO:0000313" key="12">
    <source>
        <dbReference type="Proteomes" id="UP000282759"/>
    </source>
</evidence>
<sequence>MNEEFFRISSGLKNLIGSELITDNFVAVFELVKNSFDAKAHEVVIRFENLESDNGKIVILDNGKGMDYDDLLNKWLFVAYSAKKDKSEDADDYRNRIDLERFYAGAKGVGRFSCDRLGRYLNLISIKNEPNAKIENLNIDWHLFENDQKEEFINIPIQHQVLTTCPYPISHGTILEISGIHKDEWTRDNLKRLKDKLSKLVRPDLNKTVKEKNFKIKLEVPGELGRDREEKIKREKKGESEGSIYYNTVNGEIENFIFEALNIRTTKITSSVSVNGDKVITTLNDRETFIYEIEEVNRFNELKNTSITLYFLNKSSKDVFKRRMGIRAVDYGSVFVYKNGFRIYPYGERGDDSLGIDNRAVQGYNRYIGLRNLIGQLDIQGNDSDLKEATSRDAGLVKTKAYYQLADASPYADSLLIDTLKRLEKYVVEVTEWGLNDDNYDVKDSEKAKENLVKLISNIVDDKSLLRIDYNKDIINILNQQEEKSAKKLVANFKRVAAESQDQQLLNDAKALEARINRQSNALNSASTELKEVKEKGRKLQEELELQIAETLFAKADRGTDKTDLLSVQHHIYRHSAQHITGYIDQLVKLINEGASKDDLLKMASRISFENKKIITLSRFVTKAQFDTTVTKIEADIVSFINEYVVNVYQQYKHLIMNNQNLKITASAPKGLKFTMSFRPIEVIIILDNLLSNAFKANAKNVSVSWSQLSNNEVEVRIKDDGVGIPDANLSRVFDPRFTTTNGSGLGLYHTKDVVEKMKGTISVSNNLKGAEFTIRFKK</sequence>
<keyword evidence="9" id="KW-0175">Coiled coil</keyword>
<comment type="catalytic activity">
    <reaction evidence="1">
        <text>ATP + protein L-histidine = ADP + protein N-phospho-L-histidine.</text>
        <dbReference type="EC" id="2.7.13.3"/>
    </reaction>
</comment>
<dbReference type="SMART" id="SM00387">
    <property type="entry name" value="HATPase_c"/>
    <property type="match status" value="1"/>
</dbReference>
<dbReference type="GO" id="GO:0000160">
    <property type="term" value="P:phosphorelay signal transduction system"/>
    <property type="evidence" value="ECO:0007669"/>
    <property type="project" value="UniProtKB-KW"/>
</dbReference>
<evidence type="ECO:0000256" key="8">
    <source>
        <dbReference type="ARBA" id="ARBA00023012"/>
    </source>
</evidence>
<keyword evidence="12" id="KW-1185">Reference proteome</keyword>
<dbReference type="InterPro" id="IPR036890">
    <property type="entry name" value="HATPase_C_sf"/>
</dbReference>
<dbReference type="PANTHER" id="PTHR43065">
    <property type="entry name" value="SENSOR HISTIDINE KINASE"/>
    <property type="match status" value="1"/>
</dbReference>
<evidence type="ECO:0000256" key="2">
    <source>
        <dbReference type="ARBA" id="ARBA00012438"/>
    </source>
</evidence>
<keyword evidence="4" id="KW-0808">Transferase</keyword>
<dbReference type="Proteomes" id="UP000282759">
    <property type="component" value="Unassembled WGS sequence"/>
</dbReference>
<dbReference type="CDD" id="cd00075">
    <property type="entry name" value="HATPase"/>
    <property type="match status" value="1"/>
</dbReference>
<dbReference type="GO" id="GO:0004673">
    <property type="term" value="F:protein histidine kinase activity"/>
    <property type="evidence" value="ECO:0007669"/>
    <property type="project" value="UniProtKB-EC"/>
</dbReference>
<evidence type="ECO:0000256" key="7">
    <source>
        <dbReference type="ARBA" id="ARBA00022840"/>
    </source>
</evidence>
<evidence type="ECO:0000256" key="9">
    <source>
        <dbReference type="SAM" id="Coils"/>
    </source>
</evidence>
<dbReference type="InterPro" id="IPR003594">
    <property type="entry name" value="HATPase_dom"/>
</dbReference>
<dbReference type="Gene3D" id="3.30.565.10">
    <property type="entry name" value="Histidine kinase-like ATPase, C-terminal domain"/>
    <property type="match status" value="2"/>
</dbReference>
<keyword evidence="6" id="KW-0418">Kinase</keyword>
<organism evidence="11 12">
    <name type="scientific">Mucilaginibacter limnophilus</name>
    <dbReference type="NCBI Taxonomy" id="1932778"/>
    <lineage>
        <taxon>Bacteria</taxon>
        <taxon>Pseudomonadati</taxon>
        <taxon>Bacteroidota</taxon>
        <taxon>Sphingobacteriia</taxon>
        <taxon>Sphingobacteriales</taxon>
        <taxon>Sphingobacteriaceae</taxon>
        <taxon>Mucilaginibacter</taxon>
    </lineage>
</organism>
<evidence type="ECO:0000256" key="6">
    <source>
        <dbReference type="ARBA" id="ARBA00022777"/>
    </source>
</evidence>
<dbReference type="EC" id="2.7.13.3" evidence="2"/>
<dbReference type="Pfam" id="PF02518">
    <property type="entry name" value="HATPase_c"/>
    <property type="match status" value="1"/>
</dbReference>
<keyword evidence="8" id="KW-0902">Two-component regulatory system</keyword>